<dbReference type="Proteomes" id="UP000676336">
    <property type="component" value="Unassembled WGS sequence"/>
</dbReference>
<evidence type="ECO:0000256" key="2">
    <source>
        <dbReference type="ARBA" id="ARBA00022801"/>
    </source>
</evidence>
<comment type="caution">
    <text evidence="4">The sequence shown here is derived from an EMBL/GenBank/DDBJ whole genome shotgun (WGS) entry which is preliminary data.</text>
</comment>
<sequence>ILYNLVDILSDDTRSSEINITSNDGQISKWLEQTFSSKQQRTMTATGRFESIKAIIQASSFVNALQRQLRMHTKEQLGVMLNLPVDANQLNLWSFNMIEHSDPLTFTVLLTFHAHNIISHYRIDIETLKSFAHALTEGYTKFRAVYHNDYHGADVLQTVHCLLIKSNLLN</sequence>
<reference evidence="4" key="1">
    <citation type="submission" date="2021-02" db="EMBL/GenBank/DDBJ databases">
        <authorList>
            <person name="Nowell W R."/>
        </authorList>
    </citation>
    <scope>NUCLEOTIDE SEQUENCE</scope>
</reference>
<dbReference type="PROSITE" id="PS51845">
    <property type="entry name" value="PDEASE_I_2"/>
    <property type="match status" value="1"/>
</dbReference>
<dbReference type="InterPro" id="IPR036971">
    <property type="entry name" value="PDEase_catalytic_dom_sf"/>
</dbReference>
<name>A0A8S3IS32_9BILA</name>
<dbReference type="EMBL" id="CAJOBI010335069">
    <property type="protein sequence ID" value="CAF5204625.1"/>
    <property type="molecule type" value="Genomic_DNA"/>
</dbReference>
<evidence type="ECO:0000313" key="5">
    <source>
        <dbReference type="Proteomes" id="UP000676336"/>
    </source>
</evidence>
<keyword evidence="1" id="KW-0479">Metal-binding</keyword>
<organism evidence="4 5">
    <name type="scientific">Rotaria magnacalcarata</name>
    <dbReference type="NCBI Taxonomy" id="392030"/>
    <lineage>
        <taxon>Eukaryota</taxon>
        <taxon>Metazoa</taxon>
        <taxon>Spiralia</taxon>
        <taxon>Gnathifera</taxon>
        <taxon>Rotifera</taxon>
        <taxon>Eurotatoria</taxon>
        <taxon>Bdelloidea</taxon>
        <taxon>Philodinida</taxon>
        <taxon>Philodinidae</taxon>
        <taxon>Rotaria</taxon>
    </lineage>
</organism>
<evidence type="ECO:0000313" key="4">
    <source>
        <dbReference type="EMBL" id="CAF5204625.1"/>
    </source>
</evidence>
<proteinExistence type="predicted"/>
<dbReference type="GO" id="GO:0004114">
    <property type="term" value="F:3',5'-cyclic-nucleotide phosphodiesterase activity"/>
    <property type="evidence" value="ECO:0007669"/>
    <property type="project" value="InterPro"/>
</dbReference>
<evidence type="ECO:0000259" key="3">
    <source>
        <dbReference type="PROSITE" id="PS51845"/>
    </source>
</evidence>
<dbReference type="SUPFAM" id="SSF109604">
    <property type="entry name" value="HD-domain/PDEase-like"/>
    <property type="match status" value="1"/>
</dbReference>
<dbReference type="InterPro" id="IPR002073">
    <property type="entry name" value="PDEase_catalytic_dom"/>
</dbReference>
<keyword evidence="2" id="KW-0378">Hydrolase</keyword>
<accession>A0A8S3IS32</accession>
<dbReference type="GO" id="GO:0007165">
    <property type="term" value="P:signal transduction"/>
    <property type="evidence" value="ECO:0007669"/>
    <property type="project" value="InterPro"/>
</dbReference>
<protein>
    <recommendedName>
        <fullName evidence="3">PDEase domain-containing protein</fullName>
    </recommendedName>
</protein>
<feature type="domain" description="PDEase" evidence="3">
    <location>
        <begin position="65"/>
        <end position="170"/>
    </location>
</feature>
<dbReference type="GO" id="GO:0046872">
    <property type="term" value="F:metal ion binding"/>
    <property type="evidence" value="ECO:0007669"/>
    <property type="project" value="UniProtKB-KW"/>
</dbReference>
<dbReference type="AlphaFoldDB" id="A0A8S3IS32"/>
<gene>
    <name evidence="4" type="ORF">SMN809_LOCUS76530</name>
</gene>
<feature type="non-terminal residue" evidence="4">
    <location>
        <position position="170"/>
    </location>
</feature>
<feature type="non-terminal residue" evidence="4">
    <location>
        <position position="1"/>
    </location>
</feature>
<dbReference type="Gene3D" id="1.10.1300.10">
    <property type="entry name" value="3'5'-cyclic nucleotide phosphodiesterase, catalytic domain"/>
    <property type="match status" value="1"/>
</dbReference>
<dbReference type="PANTHER" id="PTHR11347">
    <property type="entry name" value="CYCLIC NUCLEOTIDE PHOSPHODIESTERASE"/>
    <property type="match status" value="1"/>
</dbReference>
<evidence type="ECO:0000256" key="1">
    <source>
        <dbReference type="ARBA" id="ARBA00022723"/>
    </source>
</evidence>